<evidence type="ECO:0000259" key="6">
    <source>
        <dbReference type="PROSITE" id="PS50042"/>
    </source>
</evidence>
<organism evidence="7 8">
    <name type="scientific">Galleria mellonella</name>
    <name type="common">Greater wax moth</name>
    <dbReference type="NCBI Taxonomy" id="7137"/>
    <lineage>
        <taxon>Eukaryota</taxon>
        <taxon>Metazoa</taxon>
        <taxon>Ecdysozoa</taxon>
        <taxon>Arthropoda</taxon>
        <taxon>Hexapoda</taxon>
        <taxon>Insecta</taxon>
        <taxon>Pterygota</taxon>
        <taxon>Neoptera</taxon>
        <taxon>Endopterygota</taxon>
        <taxon>Lepidoptera</taxon>
        <taxon>Glossata</taxon>
        <taxon>Ditrysia</taxon>
        <taxon>Pyraloidea</taxon>
        <taxon>Pyralidae</taxon>
        <taxon>Galleriinae</taxon>
        <taxon>Galleria</taxon>
    </lineage>
</organism>
<dbReference type="Pfam" id="PF03055">
    <property type="entry name" value="RPE65"/>
    <property type="match status" value="1"/>
</dbReference>
<dbReference type="Proteomes" id="UP001652740">
    <property type="component" value="Unplaced"/>
</dbReference>
<name>A0ABM3MU69_GALME</name>
<keyword evidence="5" id="KW-0408">Iron</keyword>
<dbReference type="RefSeq" id="XP_052754764.1">
    <property type="nucleotide sequence ID" value="XM_052898804.1"/>
</dbReference>
<dbReference type="InterPro" id="IPR004294">
    <property type="entry name" value="Carotenoid_Oase"/>
</dbReference>
<accession>A0ABM3MU69</accession>
<dbReference type="GeneID" id="113513649"/>
<protein>
    <submittedName>
        <fullName evidence="8">Carotenoid isomerooxygenase</fullName>
    </submittedName>
</protein>
<evidence type="ECO:0000256" key="2">
    <source>
        <dbReference type="ARBA" id="ARBA00006787"/>
    </source>
</evidence>
<comment type="cofactor">
    <cofactor evidence="1">
        <name>Fe(2+)</name>
        <dbReference type="ChEBI" id="CHEBI:29033"/>
    </cofactor>
</comment>
<evidence type="ECO:0000256" key="5">
    <source>
        <dbReference type="ARBA" id="ARBA00023004"/>
    </source>
</evidence>
<keyword evidence="7" id="KW-1185">Reference proteome</keyword>
<keyword evidence="3" id="KW-0479">Metal-binding</keyword>
<sequence>MAVDQQKLYPNCDSGVWLRSCEEEVTEPLEGTITGEIPSWLQGSLLRNGPGSLKVGSMRFEHLFDSSALLHRFAINDGSVTYQCRFLQSNTFKKNRAAARIVVTEFGTRAVPDPCHTIFDRIAALFKPGESLSDNAMISLYPFGDEIYAFTEGPVIHRIDPETLDTLERRNLMDSVSLVNHTSHPHVMPNGDVYNLGMSIVQGRLKHVIVKFPYTEKGDMFAKAHIVANMSPRWPLHPAYMHTFGITENYFVIVEQPLSVSLLTMVKSQLSNEPLASSLHWYPNHETHIVLLSRRDGKEVKRYRTEPLFYLHIINAYEHDGVLVVDLCAYKDAKAIDAMYINAIETMQSNADYAEWFRGRPKRLELPLNATNCSRVEPRLLAELGCETPRIHYDLYNGRPYRYFYAISSDVDAANPGTIIKVDTKTGETKTWCDTNCYPSEPIFVPTPGATEEDDGVILSALVWGGAGAQCRRVALLVLEARGLRELARATFCAPSPVPKCLHGWFLPRRNQL</sequence>
<keyword evidence="4" id="KW-0560">Oxidoreductase</keyword>
<evidence type="ECO:0000313" key="8">
    <source>
        <dbReference type="RefSeq" id="XP_052754764.1"/>
    </source>
</evidence>
<proteinExistence type="inferred from homology"/>
<evidence type="ECO:0000313" key="7">
    <source>
        <dbReference type="Proteomes" id="UP001652740"/>
    </source>
</evidence>
<evidence type="ECO:0000256" key="4">
    <source>
        <dbReference type="ARBA" id="ARBA00023002"/>
    </source>
</evidence>
<dbReference type="PROSITE" id="PS50042">
    <property type="entry name" value="CNMP_BINDING_3"/>
    <property type="match status" value="1"/>
</dbReference>
<evidence type="ECO:0000256" key="3">
    <source>
        <dbReference type="ARBA" id="ARBA00022723"/>
    </source>
</evidence>
<dbReference type="PANTHER" id="PTHR10543">
    <property type="entry name" value="BETA-CAROTENE DIOXYGENASE"/>
    <property type="match status" value="1"/>
</dbReference>
<evidence type="ECO:0000256" key="1">
    <source>
        <dbReference type="ARBA" id="ARBA00001954"/>
    </source>
</evidence>
<gene>
    <name evidence="8" type="primary">LOC113513649</name>
</gene>
<comment type="similarity">
    <text evidence="2">Belongs to the carotenoid oxygenase family.</text>
</comment>
<dbReference type="InterPro" id="IPR000595">
    <property type="entry name" value="cNMP-bd_dom"/>
</dbReference>
<reference evidence="8" key="1">
    <citation type="submission" date="2025-08" db="UniProtKB">
        <authorList>
            <consortium name="RefSeq"/>
        </authorList>
    </citation>
    <scope>IDENTIFICATION</scope>
    <source>
        <tissue evidence="8">Whole larvae</tissue>
    </source>
</reference>
<feature type="domain" description="Cyclic nucleotide-binding" evidence="6">
    <location>
        <begin position="162"/>
        <end position="233"/>
    </location>
</feature>
<dbReference type="PANTHER" id="PTHR10543:SF24">
    <property type="entry name" value="CAROTENOID ISOMEROOXYGENASE"/>
    <property type="match status" value="1"/>
</dbReference>